<dbReference type="RefSeq" id="XP_044652123.1">
    <property type="nucleotide sequence ID" value="XM_044796188.1"/>
</dbReference>
<dbReference type="InterPro" id="IPR011333">
    <property type="entry name" value="SKP1/BTB/POZ_sf"/>
</dbReference>
<dbReference type="PANTHER" id="PTHR47843">
    <property type="entry name" value="BTB DOMAIN-CONTAINING PROTEIN-RELATED"/>
    <property type="match status" value="1"/>
</dbReference>
<feature type="domain" description="BTB" evidence="1">
    <location>
        <begin position="16"/>
        <end position="87"/>
    </location>
</feature>
<keyword evidence="3" id="KW-1185">Reference proteome</keyword>
<gene>
    <name evidence="2" type="ORF">CKM354_000107800</name>
</gene>
<dbReference type="EMBL" id="BOLY01000001">
    <property type="protein sequence ID" value="GIZ37636.1"/>
    <property type="molecule type" value="Genomic_DNA"/>
</dbReference>
<reference evidence="2 3" key="1">
    <citation type="submission" date="2021-01" db="EMBL/GenBank/DDBJ databases">
        <title>Cercospora kikuchii MAFF 305040 whole genome shotgun sequence.</title>
        <authorList>
            <person name="Kashiwa T."/>
            <person name="Suzuki T."/>
        </authorList>
    </citation>
    <scope>NUCLEOTIDE SEQUENCE [LARGE SCALE GENOMIC DNA]</scope>
    <source>
        <strain evidence="2 3">MAFF 305040</strain>
    </source>
</reference>
<dbReference type="OrthoDB" id="3648633at2759"/>
<dbReference type="Gene3D" id="3.30.710.10">
    <property type="entry name" value="Potassium Channel Kv1.1, Chain A"/>
    <property type="match status" value="1"/>
</dbReference>
<sequence length="223" mass="25326">MAHEVRVAKRRRITSNIVTVTVGKGKETETFQLHDFQLKENSKFSEAALNGQWKEGREKKINLPDDEPDIFGAYVEYLFSGKIATATEKAAVDLTRDDAGLEYTCQAKLYVLGEKLLDDKFCDCALRAMVELSRLERANGVHYLPGILAVQTIYEGTTDASPIRRFLVDLYLTRVSKKWLSDASTNCPEAFLIDLLQENWPLVNKQKKTVAPNYNIEPYLKCK</sequence>
<name>A0A9P3F7X2_9PEZI</name>
<dbReference type="GeneID" id="68286653"/>
<protein>
    <recommendedName>
        <fullName evidence="1">BTB domain-containing protein</fullName>
    </recommendedName>
</protein>
<dbReference type="InterPro" id="IPR000210">
    <property type="entry name" value="BTB/POZ_dom"/>
</dbReference>
<evidence type="ECO:0000259" key="1">
    <source>
        <dbReference type="PROSITE" id="PS50097"/>
    </source>
</evidence>
<dbReference type="PANTHER" id="PTHR47843:SF2">
    <property type="entry name" value="BTB DOMAIN-CONTAINING PROTEIN"/>
    <property type="match status" value="1"/>
</dbReference>
<dbReference type="PROSITE" id="PS50097">
    <property type="entry name" value="BTB"/>
    <property type="match status" value="1"/>
</dbReference>
<dbReference type="Proteomes" id="UP000825890">
    <property type="component" value="Unassembled WGS sequence"/>
</dbReference>
<dbReference type="CDD" id="cd18186">
    <property type="entry name" value="BTB_POZ_ZBTB_KLHL-like"/>
    <property type="match status" value="1"/>
</dbReference>
<evidence type="ECO:0000313" key="3">
    <source>
        <dbReference type="Proteomes" id="UP000825890"/>
    </source>
</evidence>
<dbReference type="AlphaFoldDB" id="A0A9P3F7X2"/>
<comment type="caution">
    <text evidence="2">The sequence shown here is derived from an EMBL/GenBank/DDBJ whole genome shotgun (WGS) entry which is preliminary data.</text>
</comment>
<evidence type="ECO:0000313" key="2">
    <source>
        <dbReference type="EMBL" id="GIZ37636.1"/>
    </source>
</evidence>
<proteinExistence type="predicted"/>
<accession>A0A9P3F7X2</accession>
<dbReference type="SUPFAM" id="SSF54695">
    <property type="entry name" value="POZ domain"/>
    <property type="match status" value="1"/>
</dbReference>
<organism evidence="2 3">
    <name type="scientific">Cercospora kikuchii</name>
    <dbReference type="NCBI Taxonomy" id="84275"/>
    <lineage>
        <taxon>Eukaryota</taxon>
        <taxon>Fungi</taxon>
        <taxon>Dikarya</taxon>
        <taxon>Ascomycota</taxon>
        <taxon>Pezizomycotina</taxon>
        <taxon>Dothideomycetes</taxon>
        <taxon>Dothideomycetidae</taxon>
        <taxon>Mycosphaerellales</taxon>
        <taxon>Mycosphaerellaceae</taxon>
        <taxon>Cercospora</taxon>
    </lineage>
</organism>